<dbReference type="InterPro" id="IPR036388">
    <property type="entry name" value="WH-like_DNA-bd_sf"/>
</dbReference>
<dbReference type="InterPro" id="IPR001650">
    <property type="entry name" value="Helicase_C-like"/>
</dbReference>
<feature type="domain" description="Helicase C-terminal" evidence="6">
    <location>
        <begin position="278"/>
        <end position="509"/>
    </location>
</feature>
<evidence type="ECO:0000256" key="2">
    <source>
        <dbReference type="ARBA" id="ARBA00022741"/>
    </source>
</evidence>
<dbReference type="InterPro" id="IPR052247">
    <property type="entry name" value="Meiotic_Crossover_Helicase"/>
</dbReference>
<dbReference type="SMART" id="SM00490">
    <property type="entry name" value="HELICc"/>
    <property type="match status" value="1"/>
</dbReference>
<evidence type="ECO:0000256" key="4">
    <source>
        <dbReference type="SAM" id="MobiDB-lite"/>
    </source>
</evidence>
<organism evidence="7 8">
    <name type="scientific">Cafeteria roenbergensis</name>
    <name type="common">Marine flagellate</name>
    <dbReference type="NCBI Taxonomy" id="33653"/>
    <lineage>
        <taxon>Eukaryota</taxon>
        <taxon>Sar</taxon>
        <taxon>Stramenopiles</taxon>
        <taxon>Bigyra</taxon>
        <taxon>Opalozoa</taxon>
        <taxon>Bicosoecida</taxon>
        <taxon>Cafeteriaceae</taxon>
        <taxon>Cafeteria</taxon>
    </lineage>
</organism>
<evidence type="ECO:0000313" key="7">
    <source>
        <dbReference type="EMBL" id="KAA0169760.1"/>
    </source>
</evidence>
<dbReference type="Gene3D" id="3.40.50.300">
    <property type="entry name" value="P-loop containing nucleotide triphosphate hydrolases"/>
    <property type="match status" value="2"/>
</dbReference>
<dbReference type="Pfam" id="PF00271">
    <property type="entry name" value="Helicase_C"/>
    <property type="match status" value="1"/>
</dbReference>
<dbReference type="Pfam" id="PF02889">
    <property type="entry name" value="Sec63"/>
    <property type="match status" value="1"/>
</dbReference>
<dbReference type="GO" id="GO:0051321">
    <property type="term" value="P:meiotic cell cycle"/>
    <property type="evidence" value="ECO:0007669"/>
    <property type="project" value="UniProtKB-KW"/>
</dbReference>
<sequence>MFLGLWPWQRLNAVQSAVFESAFLSRRNLLVVAPTGTGKTVVAELAIVGAMQQRLTALSPALAAQMQQTHCPGAAPRAGMPDVSSLLPGKVLYLAPMAALCQEKAHDWRARFGPLGIRVEALAGDGLSPGGLGGGDAATSSLMAADVICSTPEKWDALSRRWRDNVGLTGGVSLVILDEVHHVGTSRGAALEAIVARMKTISESEQVKAKRMPATALRFVALAATLRNATDVARWLRVAPGDMHVFGEEFRPVPLEKHVLAYFDGKNEFLFSESLFRRLPGVVSRFADGRPTLIFCTSRKAAQVAAQVMADAATRLIPAAPTENPATAIRAAGRAGSSRPALLEDPSIGRGPSPFVADDRQRAQLESAAAASRSELLSTVLRHGVAFHHGGLEAADRSEVESLFKSRTLRVLATTTTLALGVNLPAHLVVVLSTSAYRGAAEGYTDLDPSDVIQMIGRAGRPGLDSRGVGVVMTARSKKDKYEAALFGPTTIVESGLLSSLGEHINAEVACRSITCVSDAYRWAASTFLAVRAERDPRRYEAELNDAAAGWALPCAPAQPPELNQGPEAPARRALKRLCRQVLAKLVATGVTRALPQSAAARGVTAASAAGQASEPPRPSPAGLAAAAAGGEPRTEIEAPGGARLDSAIAAEEWQSLAKAVAGGEDLLLQPRSVSRGIAHAYLSVASALRLLVVPYSASFRLILERVVACVEVLDGMPIRRDDKKRLNELNALRAGCVRYRTPGKVQTPQAKALVLLQAAMARAAFGDARLEQDARMLAARAERLLVAVSNIAASEDVRSPLAVNCRILGRSLAARSWGMPPPESRGASSGGGEAPTSQIHQLSAVLRCGVTDAMAAAWVSNGVITLENFCTASLDALASMAARSRGSRAAAASAQAVLRGVLQLTVRASKAGPDAVDLDLEPAVGGATPVGGSDPASGDGATPAPAAARSHDLSEYELFVCRNAPGGLVERKPVRALAVRQSIRVRLRQPQQPTMVQLADAAGAAGVVAEAPGNADLVFVHLLHRRLVGLDCSD</sequence>
<name>A0A5A8E107_CAFRO</name>
<dbReference type="Gene3D" id="1.10.10.10">
    <property type="entry name" value="Winged helix-like DNA-binding domain superfamily/Winged helix DNA-binding domain"/>
    <property type="match status" value="1"/>
</dbReference>
<dbReference type="AlphaFoldDB" id="A0A5A8E107"/>
<dbReference type="PROSITE" id="PS51192">
    <property type="entry name" value="HELICASE_ATP_BIND_1"/>
    <property type="match status" value="1"/>
</dbReference>
<feature type="region of interest" description="Disordered" evidence="4">
    <location>
        <begin position="608"/>
        <end position="639"/>
    </location>
</feature>
<dbReference type="PANTHER" id="PTHR47835:SF3">
    <property type="entry name" value="HELICASE FOR MEIOSIS 1"/>
    <property type="match status" value="1"/>
</dbReference>
<dbReference type="GO" id="GO:0005524">
    <property type="term" value="F:ATP binding"/>
    <property type="evidence" value="ECO:0007669"/>
    <property type="project" value="UniProtKB-KW"/>
</dbReference>
<gene>
    <name evidence="7" type="ORF">FNF28_01879</name>
</gene>
<evidence type="ECO:0000259" key="5">
    <source>
        <dbReference type="PROSITE" id="PS51192"/>
    </source>
</evidence>
<keyword evidence="2" id="KW-0547">Nucleotide-binding</keyword>
<reference evidence="7 8" key="1">
    <citation type="submission" date="2019-07" db="EMBL/GenBank/DDBJ databases">
        <title>Genomes of Cafeteria roenbergensis.</title>
        <authorList>
            <person name="Fischer M.G."/>
            <person name="Hackl T."/>
            <person name="Roman M."/>
        </authorList>
    </citation>
    <scope>NUCLEOTIDE SEQUENCE [LARGE SCALE GENOMIC DNA]</scope>
    <source>
        <strain evidence="7 8">RCC970-E3</strain>
    </source>
</reference>
<feature type="region of interest" description="Disordered" evidence="4">
    <location>
        <begin position="818"/>
        <end position="837"/>
    </location>
</feature>
<feature type="domain" description="Helicase ATP-binding" evidence="5">
    <location>
        <begin position="20"/>
        <end position="244"/>
    </location>
</feature>
<dbReference type="InterPro" id="IPR011545">
    <property type="entry name" value="DEAD/DEAH_box_helicase_dom"/>
</dbReference>
<evidence type="ECO:0000256" key="3">
    <source>
        <dbReference type="ARBA" id="ARBA00022840"/>
    </source>
</evidence>
<protein>
    <recommendedName>
        <fullName evidence="9">Helicase ATP-binding domain-containing protein</fullName>
    </recommendedName>
</protein>
<dbReference type="Pfam" id="PF00270">
    <property type="entry name" value="DEAD"/>
    <property type="match status" value="1"/>
</dbReference>
<dbReference type="SMART" id="SM00487">
    <property type="entry name" value="DEXDc"/>
    <property type="match status" value="1"/>
</dbReference>
<evidence type="ECO:0000259" key="6">
    <source>
        <dbReference type="PROSITE" id="PS51194"/>
    </source>
</evidence>
<dbReference type="InterPro" id="IPR004179">
    <property type="entry name" value="Sec63-dom"/>
</dbReference>
<dbReference type="InterPro" id="IPR014001">
    <property type="entry name" value="Helicase_ATP-bd"/>
</dbReference>
<dbReference type="Proteomes" id="UP000324907">
    <property type="component" value="Unassembled WGS sequence"/>
</dbReference>
<dbReference type="GO" id="GO:0043138">
    <property type="term" value="F:3'-5' DNA helicase activity"/>
    <property type="evidence" value="ECO:0007669"/>
    <property type="project" value="UniProtKB-EC"/>
</dbReference>
<comment type="similarity">
    <text evidence="1">Belongs to the helicase family. SKI2 subfamily.</text>
</comment>
<keyword evidence="3" id="KW-0067">ATP-binding</keyword>
<proteinExistence type="inferred from homology"/>
<evidence type="ECO:0000256" key="1">
    <source>
        <dbReference type="ARBA" id="ARBA00010140"/>
    </source>
</evidence>
<evidence type="ECO:0008006" key="9">
    <source>
        <dbReference type="Google" id="ProtNLM"/>
    </source>
</evidence>
<dbReference type="PROSITE" id="PS51194">
    <property type="entry name" value="HELICASE_CTER"/>
    <property type="match status" value="1"/>
</dbReference>
<feature type="compositionally biased region" description="Low complexity" evidence="4">
    <location>
        <begin position="622"/>
        <end position="631"/>
    </location>
</feature>
<evidence type="ECO:0000313" key="8">
    <source>
        <dbReference type="Proteomes" id="UP000324907"/>
    </source>
</evidence>
<dbReference type="SUPFAM" id="SSF52540">
    <property type="entry name" value="P-loop containing nucleoside triphosphate hydrolases"/>
    <property type="match status" value="1"/>
</dbReference>
<accession>A0A5A8E107</accession>
<dbReference type="SUPFAM" id="SSF158702">
    <property type="entry name" value="Sec63 N-terminal domain-like"/>
    <property type="match status" value="1"/>
</dbReference>
<dbReference type="GO" id="GO:0003676">
    <property type="term" value="F:nucleic acid binding"/>
    <property type="evidence" value="ECO:0007669"/>
    <property type="project" value="InterPro"/>
</dbReference>
<dbReference type="GO" id="GO:0016787">
    <property type="term" value="F:hydrolase activity"/>
    <property type="evidence" value="ECO:0007669"/>
    <property type="project" value="UniProtKB-KW"/>
</dbReference>
<comment type="caution">
    <text evidence="7">The sequence shown here is derived from an EMBL/GenBank/DDBJ whole genome shotgun (WGS) entry which is preliminary data.</text>
</comment>
<dbReference type="PANTHER" id="PTHR47835">
    <property type="entry name" value="HFM1, ATP DEPENDENT DNA HELICASE HOMOLOG"/>
    <property type="match status" value="1"/>
</dbReference>
<dbReference type="CDD" id="cd18795">
    <property type="entry name" value="SF2_C_Ski2"/>
    <property type="match status" value="1"/>
</dbReference>
<dbReference type="Gene3D" id="1.10.3380.10">
    <property type="entry name" value="Sec63 N-terminal domain-like domain"/>
    <property type="match status" value="1"/>
</dbReference>
<dbReference type="EMBL" id="VLTL01000019">
    <property type="protein sequence ID" value="KAA0169760.1"/>
    <property type="molecule type" value="Genomic_DNA"/>
</dbReference>
<feature type="region of interest" description="Disordered" evidence="4">
    <location>
        <begin position="918"/>
        <end position="948"/>
    </location>
</feature>
<dbReference type="InterPro" id="IPR027417">
    <property type="entry name" value="P-loop_NTPase"/>
</dbReference>